<dbReference type="Pfam" id="PF00398">
    <property type="entry name" value="RrnaAD"/>
    <property type="match status" value="1"/>
</dbReference>
<dbReference type="PANTHER" id="PTHR11727:SF7">
    <property type="entry name" value="DIMETHYLADENOSINE TRANSFERASE-RELATED"/>
    <property type="match status" value="1"/>
</dbReference>
<evidence type="ECO:0000256" key="6">
    <source>
        <dbReference type="ARBA" id="ARBA00022884"/>
    </source>
</evidence>
<dbReference type="CDD" id="cd02440">
    <property type="entry name" value="AdoMet_MTases"/>
    <property type="match status" value="1"/>
</dbReference>
<dbReference type="FunFam" id="3.40.50.150:FF:000023">
    <property type="entry name" value="Ribosomal RNA small subunit methyltransferase A"/>
    <property type="match status" value="1"/>
</dbReference>
<organism evidence="8">
    <name type="scientific">freshwater metagenome</name>
    <dbReference type="NCBI Taxonomy" id="449393"/>
    <lineage>
        <taxon>unclassified sequences</taxon>
        <taxon>metagenomes</taxon>
        <taxon>ecological metagenomes</taxon>
    </lineage>
</organism>
<keyword evidence="6" id="KW-0694">RNA-binding</keyword>
<dbReference type="EMBL" id="CAEZSR010000025">
    <property type="protein sequence ID" value="CAB4550152.1"/>
    <property type="molecule type" value="Genomic_DNA"/>
</dbReference>
<dbReference type="InterPro" id="IPR020596">
    <property type="entry name" value="rRNA_Ade_Mease_Trfase_CS"/>
</dbReference>
<dbReference type="InterPro" id="IPR023165">
    <property type="entry name" value="rRNA_Ade_diMease-like_C"/>
</dbReference>
<keyword evidence="4" id="KW-0808">Transferase</keyword>
<evidence type="ECO:0000256" key="1">
    <source>
        <dbReference type="ARBA" id="ARBA00022490"/>
    </source>
</evidence>
<dbReference type="PROSITE" id="PS51689">
    <property type="entry name" value="SAM_RNA_A_N6_MT"/>
    <property type="match status" value="1"/>
</dbReference>
<dbReference type="GO" id="GO:0003723">
    <property type="term" value="F:RNA binding"/>
    <property type="evidence" value="ECO:0007669"/>
    <property type="project" value="UniProtKB-KW"/>
</dbReference>
<dbReference type="InterPro" id="IPR029063">
    <property type="entry name" value="SAM-dependent_MTases_sf"/>
</dbReference>
<keyword evidence="2" id="KW-0698">rRNA processing</keyword>
<reference evidence="8" key="1">
    <citation type="submission" date="2020-05" db="EMBL/GenBank/DDBJ databases">
        <authorList>
            <person name="Chiriac C."/>
            <person name="Salcher M."/>
            <person name="Ghai R."/>
            <person name="Kavagutti S V."/>
        </authorList>
    </citation>
    <scope>NUCLEOTIDE SEQUENCE</scope>
</reference>
<accession>A0A6J6CFF2</accession>
<dbReference type="PANTHER" id="PTHR11727">
    <property type="entry name" value="DIMETHYLADENOSINE TRANSFERASE"/>
    <property type="match status" value="1"/>
</dbReference>
<dbReference type="Gene3D" id="1.10.8.100">
    <property type="entry name" value="Ribosomal RNA adenine dimethylase-like, domain 2"/>
    <property type="match status" value="1"/>
</dbReference>
<dbReference type="GO" id="GO:0005829">
    <property type="term" value="C:cytosol"/>
    <property type="evidence" value="ECO:0007669"/>
    <property type="project" value="TreeGrafter"/>
</dbReference>
<dbReference type="HAMAP" id="MF_00607">
    <property type="entry name" value="16SrRNA_methyltr_A"/>
    <property type="match status" value="1"/>
</dbReference>
<evidence type="ECO:0000256" key="2">
    <source>
        <dbReference type="ARBA" id="ARBA00022552"/>
    </source>
</evidence>
<dbReference type="GO" id="GO:0000179">
    <property type="term" value="F:rRNA (adenine-N6,N6-)-dimethyltransferase activity"/>
    <property type="evidence" value="ECO:0007669"/>
    <property type="project" value="InterPro"/>
</dbReference>
<dbReference type="PROSITE" id="PS01131">
    <property type="entry name" value="RRNA_A_DIMETH"/>
    <property type="match status" value="1"/>
</dbReference>
<sequence>MLSRADVTRLLAEHGLAARRDLGQNFVGDPNTVRRIARLAEIGQGDHVVEIGAGLGSLTLALAETGATVRAVEVDRGVLPVLREVVAGHGDVTVVEGDVMRLDWHELLDGHDRWVLVANLPYNIATPLVLDVLDTVPAVERMLVMVQREVAERFAAVPRTPAYGAVTVKVAYWATARIAGLVPASVFVPRPNVESALAEITRREHPATDADPEVLFRLVRTAFGQRRKMLRRSLAGVVAPEVFEAADIDGQRRPEELDVVEWGRLADAWTAAPHPA</sequence>
<evidence type="ECO:0000256" key="5">
    <source>
        <dbReference type="ARBA" id="ARBA00022691"/>
    </source>
</evidence>
<evidence type="ECO:0000256" key="4">
    <source>
        <dbReference type="ARBA" id="ARBA00022679"/>
    </source>
</evidence>
<dbReference type="FunFam" id="1.10.8.100:FF:000001">
    <property type="entry name" value="Ribosomal RNA small subunit methyltransferase A"/>
    <property type="match status" value="1"/>
</dbReference>
<proteinExistence type="inferred from homology"/>
<evidence type="ECO:0000313" key="8">
    <source>
        <dbReference type="EMBL" id="CAB4550152.1"/>
    </source>
</evidence>
<dbReference type="NCBIfam" id="TIGR00755">
    <property type="entry name" value="ksgA"/>
    <property type="match status" value="1"/>
</dbReference>
<dbReference type="SUPFAM" id="SSF53335">
    <property type="entry name" value="S-adenosyl-L-methionine-dependent methyltransferases"/>
    <property type="match status" value="1"/>
</dbReference>
<protein>
    <submittedName>
        <fullName evidence="8">Unannotated protein</fullName>
    </submittedName>
</protein>
<dbReference type="AlphaFoldDB" id="A0A6J6CFF2"/>
<dbReference type="InterPro" id="IPR011530">
    <property type="entry name" value="rRNA_adenine_dimethylase"/>
</dbReference>
<dbReference type="Gene3D" id="3.40.50.150">
    <property type="entry name" value="Vaccinia Virus protein VP39"/>
    <property type="match status" value="1"/>
</dbReference>
<keyword evidence="3" id="KW-0489">Methyltransferase</keyword>
<dbReference type="SMART" id="SM00650">
    <property type="entry name" value="rADc"/>
    <property type="match status" value="1"/>
</dbReference>
<name>A0A6J6CFF2_9ZZZZ</name>
<dbReference type="InterPro" id="IPR020598">
    <property type="entry name" value="rRNA_Ade_methylase_Trfase_N"/>
</dbReference>
<keyword evidence="1" id="KW-0963">Cytoplasm</keyword>
<dbReference type="InterPro" id="IPR001737">
    <property type="entry name" value="KsgA/Erm"/>
</dbReference>
<gene>
    <name evidence="8" type="ORF">UFOPK1493_00993</name>
</gene>
<evidence type="ECO:0000256" key="3">
    <source>
        <dbReference type="ARBA" id="ARBA00022603"/>
    </source>
</evidence>
<evidence type="ECO:0000259" key="7">
    <source>
        <dbReference type="SMART" id="SM00650"/>
    </source>
</evidence>
<feature type="domain" description="Ribosomal RNA adenine methylase transferase N-terminal" evidence="7">
    <location>
        <begin position="32"/>
        <end position="204"/>
    </location>
</feature>
<keyword evidence="5" id="KW-0949">S-adenosyl-L-methionine</keyword>